<dbReference type="Gene3D" id="3.40.50.10490">
    <property type="entry name" value="Glucose-6-phosphate isomerase like protein, domain 1"/>
    <property type="match status" value="1"/>
</dbReference>
<evidence type="ECO:0000256" key="2">
    <source>
        <dbReference type="ARBA" id="ARBA00023125"/>
    </source>
</evidence>
<dbReference type="InterPro" id="IPR035472">
    <property type="entry name" value="RpiR-like_SIS"/>
</dbReference>
<feature type="domain" description="HTH rpiR-type" evidence="4">
    <location>
        <begin position="7"/>
        <end position="83"/>
    </location>
</feature>
<dbReference type="Gene3D" id="1.10.10.10">
    <property type="entry name" value="Winged helix-like DNA-binding domain superfamily/Winged helix DNA-binding domain"/>
    <property type="match status" value="1"/>
</dbReference>
<reference evidence="7" key="1">
    <citation type="submission" date="2018-12" db="EMBL/GenBank/DDBJ databases">
        <title>Complete genome sequence of Roseovarius sp. MME-070.</title>
        <authorList>
            <person name="Nam Y.-D."/>
            <person name="Kang J."/>
            <person name="Chung W.-H."/>
            <person name="Park Y.S."/>
        </authorList>
    </citation>
    <scope>NUCLEOTIDE SEQUENCE [LARGE SCALE GENOMIC DNA]</scope>
    <source>
        <strain evidence="7">MME-070</strain>
    </source>
</reference>
<dbReference type="GO" id="GO:0003700">
    <property type="term" value="F:DNA-binding transcription factor activity"/>
    <property type="evidence" value="ECO:0007669"/>
    <property type="project" value="InterPro"/>
</dbReference>
<dbReference type="Pfam" id="PF01418">
    <property type="entry name" value="HTH_6"/>
    <property type="match status" value="1"/>
</dbReference>
<dbReference type="PANTHER" id="PTHR30514:SF18">
    <property type="entry name" value="RPIR-FAMILY TRANSCRIPTIONAL REGULATOR"/>
    <property type="match status" value="1"/>
</dbReference>
<dbReference type="InterPro" id="IPR047640">
    <property type="entry name" value="RpiR-like"/>
</dbReference>
<dbReference type="Proteomes" id="UP000428330">
    <property type="component" value="Chromosome"/>
</dbReference>
<dbReference type="OrthoDB" id="9814676at2"/>
<dbReference type="AlphaFoldDB" id="A0A6I6IVB2"/>
<evidence type="ECO:0000256" key="3">
    <source>
        <dbReference type="ARBA" id="ARBA00023163"/>
    </source>
</evidence>
<evidence type="ECO:0000313" key="7">
    <source>
        <dbReference type="Proteomes" id="UP000428330"/>
    </source>
</evidence>
<evidence type="ECO:0000313" key="6">
    <source>
        <dbReference type="EMBL" id="QGX99853.1"/>
    </source>
</evidence>
<protein>
    <submittedName>
        <fullName evidence="6">MurR/RpiR family transcriptional regulator</fullName>
    </submittedName>
</protein>
<dbReference type="EMBL" id="CP034348">
    <property type="protein sequence ID" value="QGX99853.1"/>
    <property type="molecule type" value="Genomic_DNA"/>
</dbReference>
<dbReference type="InterPro" id="IPR009057">
    <property type="entry name" value="Homeodomain-like_sf"/>
</dbReference>
<keyword evidence="2" id="KW-0238">DNA-binding</keyword>
<feature type="domain" description="SIS" evidence="5">
    <location>
        <begin position="132"/>
        <end position="269"/>
    </location>
</feature>
<dbReference type="InterPro" id="IPR000281">
    <property type="entry name" value="HTH_RpiR"/>
</dbReference>
<accession>A0A6I6IVB2</accession>
<dbReference type="PROSITE" id="PS51071">
    <property type="entry name" value="HTH_RPIR"/>
    <property type="match status" value="1"/>
</dbReference>
<gene>
    <name evidence="6" type="ORF">EI983_16885</name>
</gene>
<keyword evidence="1" id="KW-0805">Transcription regulation</keyword>
<evidence type="ECO:0000259" key="5">
    <source>
        <dbReference type="PROSITE" id="PS51464"/>
    </source>
</evidence>
<sequence>MDPTLKNRVISELKRRLPELSPRLKVVAKYIVDHPSDFGLDPIRETARKCGVSTFTLVRMAQQVGFAGYDELREPFRHALVSTSALVDQPDWINGLRGHSELGRVQADATTNTMAIVQRSLEHQSPEQMERVARMLLDARNVYLTAVRASYALAYYFHYVGRMALPSLQLIPRHINSAIDELHTADASDVMIAISFTPYSRETIEACKFARALGVKLIMISDSDVISPDFEPEETLIASAISTHHFGCFTGAMAIIETLLAMLVQLGGEPARTRIKSYEDLRNDTNAYWVAQKKH</sequence>
<dbReference type="PROSITE" id="PS51464">
    <property type="entry name" value="SIS"/>
    <property type="match status" value="1"/>
</dbReference>
<dbReference type="InterPro" id="IPR036388">
    <property type="entry name" value="WH-like_DNA-bd_sf"/>
</dbReference>
<dbReference type="GO" id="GO:1901135">
    <property type="term" value="P:carbohydrate derivative metabolic process"/>
    <property type="evidence" value="ECO:0007669"/>
    <property type="project" value="InterPro"/>
</dbReference>
<keyword evidence="7" id="KW-1185">Reference proteome</keyword>
<dbReference type="KEGG" id="rom:EI983_16885"/>
<dbReference type="SUPFAM" id="SSF53697">
    <property type="entry name" value="SIS domain"/>
    <property type="match status" value="1"/>
</dbReference>
<dbReference type="SUPFAM" id="SSF46689">
    <property type="entry name" value="Homeodomain-like"/>
    <property type="match status" value="1"/>
</dbReference>
<dbReference type="PANTHER" id="PTHR30514">
    <property type="entry name" value="GLUCOKINASE"/>
    <property type="match status" value="1"/>
</dbReference>
<keyword evidence="3" id="KW-0804">Transcription</keyword>
<proteinExistence type="predicted"/>
<name>A0A6I6IVB2_9RHOB</name>
<dbReference type="GO" id="GO:0097367">
    <property type="term" value="F:carbohydrate derivative binding"/>
    <property type="evidence" value="ECO:0007669"/>
    <property type="project" value="InterPro"/>
</dbReference>
<evidence type="ECO:0000259" key="4">
    <source>
        <dbReference type="PROSITE" id="PS51071"/>
    </source>
</evidence>
<organism evidence="6 7">
    <name type="scientific">Roseovarius faecimaris</name>
    <dbReference type="NCBI Taxonomy" id="2494550"/>
    <lineage>
        <taxon>Bacteria</taxon>
        <taxon>Pseudomonadati</taxon>
        <taxon>Pseudomonadota</taxon>
        <taxon>Alphaproteobacteria</taxon>
        <taxon>Rhodobacterales</taxon>
        <taxon>Roseobacteraceae</taxon>
        <taxon>Roseovarius</taxon>
    </lineage>
</organism>
<evidence type="ECO:0000256" key="1">
    <source>
        <dbReference type="ARBA" id="ARBA00023015"/>
    </source>
</evidence>
<dbReference type="InterPro" id="IPR046348">
    <property type="entry name" value="SIS_dom_sf"/>
</dbReference>
<dbReference type="RefSeq" id="WP_157708534.1">
    <property type="nucleotide sequence ID" value="NZ_CP034348.1"/>
</dbReference>
<dbReference type="CDD" id="cd05013">
    <property type="entry name" value="SIS_RpiR"/>
    <property type="match status" value="1"/>
</dbReference>
<dbReference type="GO" id="GO:0003677">
    <property type="term" value="F:DNA binding"/>
    <property type="evidence" value="ECO:0007669"/>
    <property type="project" value="UniProtKB-KW"/>
</dbReference>
<dbReference type="InterPro" id="IPR001347">
    <property type="entry name" value="SIS_dom"/>
</dbReference>
<dbReference type="Pfam" id="PF01380">
    <property type="entry name" value="SIS"/>
    <property type="match status" value="1"/>
</dbReference>